<comment type="subcellular location">
    <subcellularLocation>
        <location evidence="1">Membrane</location>
        <topology evidence="1">Multi-pass membrane protein</topology>
    </subcellularLocation>
</comment>
<dbReference type="UniPathway" id="UPA00085"/>
<evidence type="ECO:0000256" key="11">
    <source>
        <dbReference type="NCBIfam" id="TIGR00560"/>
    </source>
</evidence>
<evidence type="ECO:0000313" key="14">
    <source>
        <dbReference type="EMBL" id="SEQ84857.1"/>
    </source>
</evidence>
<evidence type="ECO:0000256" key="9">
    <source>
        <dbReference type="ARBA" id="ARBA00023209"/>
    </source>
</evidence>
<evidence type="ECO:0000256" key="5">
    <source>
        <dbReference type="ARBA" id="ARBA00022692"/>
    </source>
</evidence>
<dbReference type="Gene3D" id="1.20.120.1760">
    <property type="match status" value="1"/>
</dbReference>
<evidence type="ECO:0000256" key="7">
    <source>
        <dbReference type="ARBA" id="ARBA00023098"/>
    </source>
</evidence>
<dbReference type="Pfam" id="PF01066">
    <property type="entry name" value="CDP-OH_P_transf"/>
    <property type="match status" value="1"/>
</dbReference>
<feature type="transmembrane region" description="Helical" evidence="13">
    <location>
        <begin position="45"/>
        <end position="64"/>
    </location>
</feature>
<dbReference type="InterPro" id="IPR048254">
    <property type="entry name" value="CDP_ALCOHOL_P_TRANSF_CS"/>
</dbReference>
<evidence type="ECO:0000313" key="15">
    <source>
        <dbReference type="Proteomes" id="UP000198504"/>
    </source>
</evidence>
<keyword evidence="8 13" id="KW-0472">Membrane</keyword>
<keyword evidence="9" id="KW-0594">Phospholipid biosynthesis</keyword>
<keyword evidence="15" id="KW-1185">Reference proteome</keyword>
<gene>
    <name evidence="14" type="ORF">SAMN05421756_106167</name>
</gene>
<dbReference type="PIRSF" id="PIRSF000847">
    <property type="entry name" value="Phos_ph_gly_syn"/>
    <property type="match status" value="1"/>
</dbReference>
<evidence type="ECO:0000256" key="6">
    <source>
        <dbReference type="ARBA" id="ARBA00022989"/>
    </source>
</evidence>
<evidence type="ECO:0000256" key="8">
    <source>
        <dbReference type="ARBA" id="ARBA00023136"/>
    </source>
</evidence>
<evidence type="ECO:0000256" key="3">
    <source>
        <dbReference type="ARBA" id="ARBA00022516"/>
    </source>
</evidence>
<comment type="similarity">
    <text evidence="2 12">Belongs to the CDP-alcohol phosphatidyltransferase class-I family.</text>
</comment>
<feature type="transmembrane region" description="Helical" evidence="13">
    <location>
        <begin position="21"/>
        <end position="39"/>
    </location>
</feature>
<dbReference type="InterPro" id="IPR004570">
    <property type="entry name" value="Phosphatidylglycerol_P_synth"/>
</dbReference>
<proteinExistence type="inferred from homology"/>
<dbReference type="InterPro" id="IPR043130">
    <property type="entry name" value="CDP-OH_PTrfase_TM_dom"/>
</dbReference>
<dbReference type="InterPro" id="IPR000462">
    <property type="entry name" value="CDP-OH_P_trans"/>
</dbReference>
<accession>A0A1H9JDL9</accession>
<reference evidence="15" key="1">
    <citation type="submission" date="2016-10" db="EMBL/GenBank/DDBJ databases">
        <authorList>
            <person name="Varghese N."/>
            <person name="Submissions S."/>
        </authorList>
    </citation>
    <scope>NUCLEOTIDE SEQUENCE [LARGE SCALE GENOMIC DNA]</scope>
    <source>
        <strain evidence="15">CGMCC 4.6856</strain>
    </source>
</reference>
<dbReference type="STRING" id="1036181.SAMN05421756_106167"/>
<evidence type="ECO:0000256" key="10">
    <source>
        <dbReference type="ARBA" id="ARBA00023264"/>
    </source>
</evidence>
<keyword evidence="3" id="KW-0444">Lipid biosynthesis</keyword>
<evidence type="ECO:0000256" key="2">
    <source>
        <dbReference type="ARBA" id="ARBA00010441"/>
    </source>
</evidence>
<dbReference type="GO" id="GO:0008444">
    <property type="term" value="F:CDP-diacylglycerol-glycerol-3-phosphate 3-phosphatidyltransferase activity"/>
    <property type="evidence" value="ECO:0007669"/>
    <property type="project" value="UniProtKB-UniRule"/>
</dbReference>
<keyword evidence="7" id="KW-0443">Lipid metabolism</keyword>
<keyword evidence="4 12" id="KW-0808">Transferase</keyword>
<evidence type="ECO:0000256" key="1">
    <source>
        <dbReference type="ARBA" id="ARBA00004141"/>
    </source>
</evidence>
<keyword evidence="5 13" id="KW-0812">Transmembrane</keyword>
<dbReference type="Proteomes" id="UP000198504">
    <property type="component" value="Unassembled WGS sequence"/>
</dbReference>
<keyword evidence="6 13" id="KW-1133">Transmembrane helix</keyword>
<dbReference type="GO" id="GO:0016020">
    <property type="term" value="C:membrane"/>
    <property type="evidence" value="ECO:0007669"/>
    <property type="project" value="UniProtKB-SubCell"/>
</dbReference>
<dbReference type="GO" id="GO:0046474">
    <property type="term" value="P:glycerophospholipid biosynthetic process"/>
    <property type="evidence" value="ECO:0007669"/>
    <property type="project" value="TreeGrafter"/>
</dbReference>
<feature type="transmembrane region" description="Helical" evidence="13">
    <location>
        <begin position="107"/>
        <end position="131"/>
    </location>
</feature>
<protein>
    <recommendedName>
        <fullName evidence="11">CDP-diacylglycerol--glycerol-3-phosphate 3-phosphatidyltransferase</fullName>
        <ecNumber evidence="11">2.7.8.5</ecNumber>
    </recommendedName>
</protein>
<dbReference type="EMBL" id="FOFA01000006">
    <property type="protein sequence ID" value="SEQ84857.1"/>
    <property type="molecule type" value="Genomic_DNA"/>
</dbReference>
<dbReference type="AlphaFoldDB" id="A0A1H9JDL9"/>
<dbReference type="PANTHER" id="PTHR14269:SF52">
    <property type="entry name" value="PHOSPHATIDYLGLYCEROPHOSPHATE SYNTHASE-RELATED"/>
    <property type="match status" value="1"/>
</dbReference>
<sequence length="202" mass="21750">MSATAGTPTAPRKVSSWNVPNALTVLRLVMVPVFAWALLAHPESVGWRVASTVIFVVAILTDALDGKLARKYDLVTSFGKLADPIADKALTGMAFIGLSVLGELPWWITIVILVREWGITVLRFVVIRYGVIAADRGGKLKTLLQAVALTLFLLPLTMVAGLGWLHVVGWVVMVAALVLTVLTGANYVRSALRLRRSARPAA</sequence>
<dbReference type="EC" id="2.7.8.5" evidence="11"/>
<dbReference type="InterPro" id="IPR050324">
    <property type="entry name" value="CDP-alcohol_PTase-I"/>
</dbReference>
<name>A0A1H9JDL9_9ACTN</name>
<evidence type="ECO:0000256" key="4">
    <source>
        <dbReference type="ARBA" id="ARBA00022679"/>
    </source>
</evidence>
<feature type="transmembrane region" description="Helical" evidence="13">
    <location>
        <begin position="143"/>
        <end position="164"/>
    </location>
</feature>
<evidence type="ECO:0000256" key="12">
    <source>
        <dbReference type="RuleBase" id="RU003750"/>
    </source>
</evidence>
<feature type="transmembrane region" description="Helical" evidence="13">
    <location>
        <begin position="170"/>
        <end position="188"/>
    </location>
</feature>
<organism evidence="14 15">
    <name type="scientific">Microlunatus flavus</name>
    <dbReference type="NCBI Taxonomy" id="1036181"/>
    <lineage>
        <taxon>Bacteria</taxon>
        <taxon>Bacillati</taxon>
        <taxon>Actinomycetota</taxon>
        <taxon>Actinomycetes</taxon>
        <taxon>Propionibacteriales</taxon>
        <taxon>Propionibacteriaceae</taxon>
        <taxon>Microlunatus</taxon>
    </lineage>
</organism>
<dbReference type="NCBIfam" id="TIGR00560">
    <property type="entry name" value="pgsA"/>
    <property type="match status" value="1"/>
</dbReference>
<dbReference type="RefSeq" id="WP_091182269.1">
    <property type="nucleotide sequence ID" value="NZ_FOFA01000006.1"/>
</dbReference>
<evidence type="ECO:0000256" key="13">
    <source>
        <dbReference type="SAM" id="Phobius"/>
    </source>
</evidence>
<keyword evidence="10" id="KW-1208">Phospholipid metabolism</keyword>
<dbReference type="OrthoDB" id="9796672at2"/>
<dbReference type="PROSITE" id="PS00379">
    <property type="entry name" value="CDP_ALCOHOL_P_TRANSF"/>
    <property type="match status" value="1"/>
</dbReference>
<dbReference type="PANTHER" id="PTHR14269">
    <property type="entry name" value="CDP-DIACYLGLYCEROL--GLYCEROL-3-PHOSPHATE 3-PHOSPHATIDYLTRANSFERASE-RELATED"/>
    <property type="match status" value="1"/>
</dbReference>